<evidence type="ECO:0000313" key="1">
    <source>
        <dbReference type="EMBL" id="CAD8958372.1"/>
    </source>
</evidence>
<sequence>MLPPHPTPDAFQQYQQFVSKVLDKTDVEILGNKRVIKRSGWRKLALAFGVSFELQSEDIVRDQHYNVVSAKFVYRAILPNGRFSDGWGSCCPNEKKFMKPNHDCPATAETRAKNRACADVFGIGDAKR</sequence>
<dbReference type="PANTHER" id="PTHR37731:SF1">
    <property type="entry name" value="PEPTIDE TRANSPORTER FAMILY PROTEIN"/>
    <property type="match status" value="1"/>
</dbReference>
<dbReference type="PANTHER" id="PTHR37731">
    <property type="entry name" value="PEPTIDE TRANSPORTER FAMILY PROTEIN"/>
    <property type="match status" value="1"/>
</dbReference>
<gene>
    <name evidence="1" type="ORF">HAND00432_LOCUS12911</name>
</gene>
<name>A0A7S1DYA4_HEMAN</name>
<dbReference type="EMBL" id="HBFX01021257">
    <property type="protein sequence ID" value="CAD8958372.1"/>
    <property type="molecule type" value="Transcribed_RNA"/>
</dbReference>
<dbReference type="AlphaFoldDB" id="A0A7S1DYA4"/>
<accession>A0A7S1DYA4</accession>
<protein>
    <submittedName>
        <fullName evidence="1">Uncharacterized protein</fullName>
    </submittedName>
</protein>
<reference evidence="1" key="1">
    <citation type="submission" date="2021-01" db="EMBL/GenBank/DDBJ databases">
        <authorList>
            <person name="Corre E."/>
            <person name="Pelletier E."/>
            <person name="Niang G."/>
            <person name="Scheremetjew M."/>
            <person name="Finn R."/>
            <person name="Kale V."/>
            <person name="Holt S."/>
            <person name="Cochrane G."/>
            <person name="Meng A."/>
            <person name="Brown T."/>
            <person name="Cohen L."/>
        </authorList>
    </citation>
    <scope>NUCLEOTIDE SEQUENCE</scope>
    <source>
        <strain evidence="1">CCMP644</strain>
    </source>
</reference>
<proteinExistence type="predicted"/>
<organism evidence="1">
    <name type="scientific">Hemiselmis andersenii</name>
    <name type="common">Cryptophyte alga</name>
    <dbReference type="NCBI Taxonomy" id="464988"/>
    <lineage>
        <taxon>Eukaryota</taxon>
        <taxon>Cryptophyceae</taxon>
        <taxon>Cryptomonadales</taxon>
        <taxon>Hemiselmidaceae</taxon>
        <taxon>Hemiselmis</taxon>
    </lineage>
</organism>